<keyword evidence="4" id="KW-1185">Reference proteome</keyword>
<evidence type="ECO:0000313" key="4">
    <source>
        <dbReference type="Proteomes" id="UP001595555"/>
    </source>
</evidence>
<feature type="compositionally biased region" description="Basic and acidic residues" evidence="1">
    <location>
        <begin position="466"/>
        <end position="502"/>
    </location>
</feature>
<feature type="chain" id="PRO_5047066872" evidence="2">
    <location>
        <begin position="32"/>
        <end position="502"/>
    </location>
</feature>
<feature type="compositionally biased region" description="Low complexity" evidence="1">
    <location>
        <begin position="430"/>
        <end position="441"/>
    </location>
</feature>
<feature type="compositionally biased region" description="Basic and acidic residues" evidence="1">
    <location>
        <begin position="323"/>
        <end position="341"/>
    </location>
</feature>
<name>A0ABV7FIB4_9GAMM</name>
<reference evidence="4" key="1">
    <citation type="journal article" date="2019" name="Int. J. Syst. Evol. Microbiol.">
        <title>The Global Catalogue of Microorganisms (GCM) 10K type strain sequencing project: providing services to taxonomists for standard genome sequencing and annotation.</title>
        <authorList>
            <consortium name="The Broad Institute Genomics Platform"/>
            <consortium name="The Broad Institute Genome Sequencing Center for Infectious Disease"/>
            <person name="Wu L."/>
            <person name="Ma J."/>
        </authorList>
    </citation>
    <scope>NUCLEOTIDE SEQUENCE [LARGE SCALE GENOMIC DNA]</scope>
    <source>
        <strain evidence="4">KCTC 52237</strain>
    </source>
</reference>
<dbReference type="Proteomes" id="UP001595555">
    <property type="component" value="Unassembled WGS sequence"/>
</dbReference>
<proteinExistence type="predicted"/>
<accession>A0ABV7FIB4</accession>
<gene>
    <name evidence="3" type="ORF">ACFODX_12445</name>
</gene>
<dbReference type="PANTHER" id="PTHR40269">
    <property type="entry name" value="OUTER MEMBRANE PROTEIN-RELATED"/>
    <property type="match status" value="1"/>
</dbReference>
<dbReference type="RefSeq" id="WP_378119556.1">
    <property type="nucleotide sequence ID" value="NZ_JBHRTF010000004.1"/>
</dbReference>
<feature type="compositionally biased region" description="Basic and acidic residues" evidence="1">
    <location>
        <begin position="288"/>
        <end position="308"/>
    </location>
</feature>
<comment type="caution">
    <text evidence="3">The sequence shown here is derived from an EMBL/GenBank/DDBJ whole genome shotgun (WGS) entry which is preliminary data.</text>
</comment>
<evidence type="ECO:0000256" key="1">
    <source>
        <dbReference type="SAM" id="MobiDB-lite"/>
    </source>
</evidence>
<feature type="compositionally biased region" description="Basic and acidic residues" evidence="1">
    <location>
        <begin position="401"/>
        <end position="429"/>
    </location>
</feature>
<organism evidence="3 4">
    <name type="scientific">Cellvibrio fontiphilus</name>
    <dbReference type="NCBI Taxonomy" id="1815559"/>
    <lineage>
        <taxon>Bacteria</taxon>
        <taxon>Pseudomonadati</taxon>
        <taxon>Pseudomonadota</taxon>
        <taxon>Gammaproteobacteria</taxon>
        <taxon>Cellvibrionales</taxon>
        <taxon>Cellvibrionaceae</taxon>
        <taxon>Cellvibrio</taxon>
    </lineage>
</organism>
<dbReference type="InterPro" id="IPR021728">
    <property type="entry name" value="DUF3300"/>
</dbReference>
<evidence type="ECO:0000313" key="3">
    <source>
        <dbReference type="EMBL" id="MFC3116373.1"/>
    </source>
</evidence>
<evidence type="ECO:0000256" key="2">
    <source>
        <dbReference type="SAM" id="SignalP"/>
    </source>
</evidence>
<feature type="signal peptide" evidence="2">
    <location>
        <begin position="1"/>
        <end position="31"/>
    </location>
</feature>
<feature type="compositionally biased region" description="Basic and acidic residues" evidence="1">
    <location>
        <begin position="352"/>
        <end position="393"/>
    </location>
</feature>
<feature type="compositionally biased region" description="Basic and acidic residues" evidence="1">
    <location>
        <begin position="447"/>
        <end position="457"/>
    </location>
</feature>
<protein>
    <submittedName>
        <fullName evidence="3">DUF3300 domain-containing protein</fullName>
    </submittedName>
</protein>
<dbReference type="PROSITE" id="PS51257">
    <property type="entry name" value="PROKAR_LIPOPROTEIN"/>
    <property type="match status" value="1"/>
</dbReference>
<dbReference type="PANTHER" id="PTHR40269:SF1">
    <property type="entry name" value="OUTER MEMBRANE PROTEIN"/>
    <property type="match status" value="1"/>
</dbReference>
<dbReference type="Pfam" id="PF11737">
    <property type="entry name" value="DUF3300"/>
    <property type="match status" value="1"/>
</dbReference>
<sequence length="502" mass="59229">MTSKLLHRPGKLILTLSLLVPFIAGCTTSQAVEPPPYRGAATQASFSDAQLDSLLAPIALYPDTVLSHVLIASTYPLEVVEAERWARNNRRYSGEDAVNAVDNKDWDPSVKALVAFPDLLTRMSEDLDWTQQLGDAFLADEVRVMDSIQKLRNRAYDSGSLDKVEHVRVIREERTIVIEPSVERVVYVPAYDTRVVYGSWWWADYPPVYWHYPSSYVFVSGFYWGPRVHLGPRFYFSACHWHQRRVVVVDHHHHHRFYDSRSIVRHNNARHWHHNPVHRRGVAYYDNPTRERFNSPRESYRDSREYRSNLRGNNDSHFIAPNRARDERQGRDERFQQRLERTQAGPMGGNDARARIYNRDEQRAPRNDQPRAEQLRERMNNRPERQYQERFQRQEQQQPVRPERQQPENRIRPSQETNDARQRLYRTERPAQQQAQPQAAPQPVPQRLERIERRQTMERIPSQRPESVERNPSRFQPAERRDNPGVSRGGDDRAAMRGERQR</sequence>
<dbReference type="EMBL" id="JBHRTF010000004">
    <property type="protein sequence ID" value="MFC3116373.1"/>
    <property type="molecule type" value="Genomic_DNA"/>
</dbReference>
<feature type="region of interest" description="Disordered" evidence="1">
    <location>
        <begin position="288"/>
        <end position="502"/>
    </location>
</feature>
<keyword evidence="2" id="KW-0732">Signal</keyword>